<comment type="caution">
    <text evidence="1">The sequence shown here is derived from an EMBL/GenBank/DDBJ whole genome shotgun (WGS) entry which is preliminary data.</text>
</comment>
<evidence type="ECO:0000313" key="2">
    <source>
        <dbReference type="Proteomes" id="UP001211015"/>
    </source>
</evidence>
<proteinExistence type="predicted"/>
<evidence type="ECO:0000313" key="1">
    <source>
        <dbReference type="EMBL" id="MDB8744907.1"/>
    </source>
</evidence>
<dbReference type="EMBL" id="JAQMLV010000009">
    <property type="protein sequence ID" value="MDB8744907.1"/>
    <property type="molecule type" value="Genomic_DNA"/>
</dbReference>
<organism evidence="1 2">
    <name type="scientific">Ruminococcus bicirculans</name>
    <name type="common">ex Wegman et al. 2014</name>
    <dbReference type="NCBI Taxonomy" id="1160721"/>
    <lineage>
        <taxon>Bacteria</taxon>
        <taxon>Bacillati</taxon>
        <taxon>Bacillota</taxon>
        <taxon>Clostridia</taxon>
        <taxon>Eubacteriales</taxon>
        <taxon>Oscillospiraceae</taxon>
        <taxon>Ruminococcus</taxon>
    </lineage>
</organism>
<reference evidence="1" key="1">
    <citation type="submission" date="2023-01" db="EMBL/GenBank/DDBJ databases">
        <title>Human gut microbiome strain richness.</title>
        <authorList>
            <person name="Chen-Liaw A."/>
        </authorList>
    </citation>
    <scope>NUCLEOTIDE SEQUENCE</scope>
    <source>
        <strain evidence="1">1001275st1_F4_1001275B_160808</strain>
    </source>
</reference>
<dbReference type="Proteomes" id="UP001211015">
    <property type="component" value="Unassembled WGS sequence"/>
</dbReference>
<sequence length="269" mass="30499">MNAESEGEKMYLDKWRVAIRNLKNSLFSYPNTAQSCFPDPITDDTVFYCVQGLVYGSQKFPDGKFIRSSPVTSVYSEDGKLFAKTINNVYELKTPSDYFDCDIAENAAQKTGSNELAETAKMQREKLMAQLDKFFTICQRLCDNEQADVANELPEDTLVICYYGTDPHGNKMFYKKEDMVVPVFADVTAGLVIDSVGLAESEEKLDLWDTLGRYYIDSELMEFYDCDTKNLIFCNLTNSPIYVTIYESSAAMLCMPNTAKIASRKVKEK</sequence>
<accession>A0AAW6EDA9</accession>
<gene>
    <name evidence="1" type="ORF">PNU62_07740</name>
</gene>
<name>A0AAW6EDA9_9FIRM</name>
<dbReference type="AlphaFoldDB" id="A0AAW6EDA9"/>
<dbReference type="RefSeq" id="WP_272111730.1">
    <property type="nucleotide sequence ID" value="NZ_JAQMLV010000009.1"/>
</dbReference>
<protein>
    <submittedName>
        <fullName evidence="1">Uncharacterized protein</fullName>
    </submittedName>
</protein>